<evidence type="ECO:0000256" key="17">
    <source>
        <dbReference type="RuleBase" id="RU004460"/>
    </source>
</evidence>
<dbReference type="EMBL" id="AP025225">
    <property type="protein sequence ID" value="BDB95931.1"/>
    <property type="molecule type" value="Genomic_DNA"/>
</dbReference>
<dbReference type="InterPro" id="IPR002562">
    <property type="entry name" value="3'-5'_exonuclease_dom"/>
</dbReference>
<dbReference type="InterPro" id="IPR002298">
    <property type="entry name" value="DNA_polymerase_A"/>
</dbReference>
<evidence type="ECO:0000256" key="15">
    <source>
        <dbReference type="ARBA" id="ARBA00049244"/>
    </source>
</evidence>
<keyword evidence="13 17" id="KW-0238">DNA-binding</keyword>
<dbReference type="SMART" id="SM00475">
    <property type="entry name" value="53EXOc"/>
    <property type="match status" value="1"/>
</dbReference>
<dbReference type="Pfam" id="PF01612">
    <property type="entry name" value="DNA_pol_A_exo1"/>
    <property type="match status" value="1"/>
</dbReference>
<evidence type="ECO:0000259" key="19">
    <source>
        <dbReference type="SMART" id="SM00482"/>
    </source>
</evidence>
<comment type="catalytic activity">
    <reaction evidence="15 17">
        <text>DNA(n) + a 2'-deoxyribonucleoside 5'-triphosphate = DNA(n+1) + diphosphate</text>
        <dbReference type="Rhea" id="RHEA:22508"/>
        <dbReference type="Rhea" id="RHEA-COMP:17339"/>
        <dbReference type="Rhea" id="RHEA-COMP:17340"/>
        <dbReference type="ChEBI" id="CHEBI:33019"/>
        <dbReference type="ChEBI" id="CHEBI:61560"/>
        <dbReference type="ChEBI" id="CHEBI:173112"/>
        <dbReference type="EC" id="2.7.7.7"/>
    </reaction>
</comment>
<keyword evidence="11" id="KW-0269">Exonuclease</keyword>
<dbReference type="InterPro" id="IPR036279">
    <property type="entry name" value="5-3_exonuclease_C_sf"/>
</dbReference>
<dbReference type="NCBIfam" id="NF004397">
    <property type="entry name" value="PRK05755.1"/>
    <property type="match status" value="1"/>
</dbReference>
<keyword evidence="14 17" id="KW-0234">DNA repair</keyword>
<dbReference type="Gene3D" id="3.40.50.1010">
    <property type="entry name" value="5'-nuclease"/>
    <property type="match status" value="1"/>
</dbReference>
<name>A0ABM7V834_9PROT</name>
<keyword evidence="5 17" id="KW-0808">Transferase</keyword>
<dbReference type="CDD" id="cd09859">
    <property type="entry name" value="PIN_53EXO"/>
    <property type="match status" value="1"/>
</dbReference>
<dbReference type="InterPro" id="IPR043502">
    <property type="entry name" value="DNA/RNA_pol_sf"/>
</dbReference>
<dbReference type="InterPro" id="IPR008918">
    <property type="entry name" value="HhH2"/>
</dbReference>
<evidence type="ECO:0000256" key="8">
    <source>
        <dbReference type="ARBA" id="ARBA00022722"/>
    </source>
</evidence>
<dbReference type="Pfam" id="PF01367">
    <property type="entry name" value="5_3_exonuc"/>
    <property type="match status" value="1"/>
</dbReference>
<dbReference type="InterPro" id="IPR020046">
    <property type="entry name" value="5-3_exonucl_a-hlix_arch_N"/>
</dbReference>
<dbReference type="CDD" id="cd09898">
    <property type="entry name" value="H3TH_53EXO"/>
    <property type="match status" value="1"/>
</dbReference>
<dbReference type="InterPro" id="IPR002421">
    <property type="entry name" value="5-3_exonuclease"/>
</dbReference>
<dbReference type="SUPFAM" id="SSF53098">
    <property type="entry name" value="Ribonuclease H-like"/>
    <property type="match status" value="1"/>
</dbReference>
<dbReference type="Pfam" id="PF02739">
    <property type="entry name" value="5_3_exonuc_N"/>
    <property type="match status" value="1"/>
</dbReference>
<evidence type="ECO:0000313" key="20">
    <source>
        <dbReference type="EMBL" id="BDB95931.1"/>
    </source>
</evidence>
<dbReference type="EC" id="2.7.7.7" evidence="3 16"/>
<evidence type="ECO:0000256" key="6">
    <source>
        <dbReference type="ARBA" id="ARBA00022695"/>
    </source>
</evidence>
<dbReference type="InterPro" id="IPR012337">
    <property type="entry name" value="RNaseH-like_sf"/>
</dbReference>
<dbReference type="Pfam" id="PF00476">
    <property type="entry name" value="DNA_pol_A"/>
    <property type="match status" value="1"/>
</dbReference>
<sequence>MNKTLILIDGSGFIYRAFYALPPLSHKGTQIGAVFGFCNMILRLRETKKPTHWAVVFDSPVPTFRSSIFPMYKQNRTEKPKELISQFDIVKEACEAFKIPTLCSPKFEADDVIATYARKIVSLGYMVEIVSSDKDLMQLVDENTLIYDPIKSKTISNQEVIEKWGVAPDKIVDVQALSGDPSDNIPGVPGIGPKTATKLIQEFGSLDSLFKRIDLVSSTKKGALIRSNESLARMSKTLATLRYDTPLPNNNFIELLRYQDPTSTALSNFLQKYGFNSLNNKIFRDEQKINHANVNQKISAISIDEPYYKNDALSLVKKTQSSKLCAVSYSYHADAPYELYIYTDQGDSWHLTAQNNDCSLTLLRNLFENDSIIKVTHDAKSLIKALSKTCNIKLKSFEDIMLMSYVILGGRSNHSLEDIAERELGESKKTKIENELIFEDTRIHKIREADQILRAYHSLQIKITQGSLSSVYELLERPLVNVLVNMEMHGIKVDVSALRQIGDEFSTNISELENEIYLAAGERFNIASPKQLSNILFNRLGWHSNKKNKTGAFKTSVDILEEFANKGFKLADKILEWRQLSKLVSTYIDALIRESDKSGRVHTTYSMAETSTGRLSSHSPNLQNIPIKTAYGKKIRNAFIAEKGNILLSIDYSQIELRLLAYIGDIKELKHAFEDGKNIHEQTAIEVFGNNSGMTMEEMTRKAKIINFGIIYGMSAFGLSKQLKVPQSEASKYIALYFEKYPGIVDYMDKMKEHARAYGFVSTIFGRKCSIPNILSNKHTLRSAAERQAINAPLQGSCADIIKRAMVDIHEEITKRSLLCNIVLQIHDELVFEVAERFADEYSENFSKIMVNAAPIPVNVKSSQNKLESIN</sequence>
<organism evidence="20 21">
    <name type="scientific">Candidatus Hydrogenosomobacter endosymbioticus</name>
    <dbReference type="NCBI Taxonomy" id="2558174"/>
    <lineage>
        <taxon>Bacteria</taxon>
        <taxon>Pseudomonadati</taxon>
        <taxon>Pseudomonadota</taxon>
        <taxon>Alphaproteobacteria</taxon>
        <taxon>Holosporales</taxon>
        <taxon>Holosporaceae</taxon>
        <taxon>Candidatus Hydrogenosomobacter</taxon>
    </lineage>
</organism>
<comment type="subunit">
    <text evidence="2">Single-chain monomer with multiple functions.</text>
</comment>
<evidence type="ECO:0000256" key="9">
    <source>
        <dbReference type="ARBA" id="ARBA00022763"/>
    </source>
</evidence>
<dbReference type="CDD" id="cd08637">
    <property type="entry name" value="DNA_pol_A_pol_I_C"/>
    <property type="match status" value="1"/>
</dbReference>
<keyword evidence="10" id="KW-0378">Hydrolase</keyword>
<evidence type="ECO:0000256" key="3">
    <source>
        <dbReference type="ARBA" id="ARBA00012417"/>
    </source>
</evidence>
<reference evidence="20" key="1">
    <citation type="submission" date="2021-10" db="EMBL/GenBank/DDBJ databases">
        <title>Genome Sequence of The Candidatus Hydrogeosomobacter endosymbioticus, an Intracellular Bacterial Symbiont of the Anaerobic Ciliate GW7.</title>
        <authorList>
            <person name="Shiohama Y."/>
            <person name="Shinzato N."/>
        </authorList>
    </citation>
    <scope>NUCLEOTIDE SEQUENCE [LARGE SCALE GENOMIC DNA]</scope>
    <source>
        <strain evidence="20">200920</strain>
    </source>
</reference>
<evidence type="ECO:0000256" key="10">
    <source>
        <dbReference type="ARBA" id="ARBA00022801"/>
    </source>
</evidence>
<keyword evidence="8" id="KW-0540">Nuclease</keyword>
<dbReference type="Proteomes" id="UP001320209">
    <property type="component" value="Chromosome"/>
</dbReference>
<evidence type="ECO:0000256" key="16">
    <source>
        <dbReference type="NCBIfam" id="TIGR00593"/>
    </source>
</evidence>
<evidence type="ECO:0000256" key="4">
    <source>
        <dbReference type="ARBA" id="ARBA00020311"/>
    </source>
</evidence>
<evidence type="ECO:0000259" key="18">
    <source>
        <dbReference type="SMART" id="SM00475"/>
    </source>
</evidence>
<evidence type="ECO:0000256" key="12">
    <source>
        <dbReference type="ARBA" id="ARBA00022932"/>
    </source>
</evidence>
<protein>
    <recommendedName>
        <fullName evidence="4 16">DNA polymerase I</fullName>
        <ecNumber evidence="3 16">2.7.7.7</ecNumber>
    </recommendedName>
</protein>
<evidence type="ECO:0000256" key="2">
    <source>
        <dbReference type="ARBA" id="ARBA00011541"/>
    </source>
</evidence>
<dbReference type="SUPFAM" id="SSF47807">
    <property type="entry name" value="5' to 3' exonuclease, C-terminal subdomain"/>
    <property type="match status" value="1"/>
</dbReference>
<keyword evidence="7 17" id="KW-0235">DNA replication</keyword>
<evidence type="ECO:0000256" key="1">
    <source>
        <dbReference type="ARBA" id="ARBA00007705"/>
    </source>
</evidence>
<dbReference type="InterPro" id="IPR020045">
    <property type="entry name" value="DNA_polI_H3TH"/>
</dbReference>
<dbReference type="Gene3D" id="3.30.420.10">
    <property type="entry name" value="Ribonuclease H-like superfamily/Ribonuclease H"/>
    <property type="match status" value="1"/>
</dbReference>
<evidence type="ECO:0000256" key="11">
    <source>
        <dbReference type="ARBA" id="ARBA00022839"/>
    </source>
</evidence>
<feature type="domain" description="DNA-directed DNA polymerase family A palm" evidence="19">
    <location>
        <begin position="632"/>
        <end position="838"/>
    </location>
</feature>
<dbReference type="InterPro" id="IPR018320">
    <property type="entry name" value="DNA_polymerase_1"/>
</dbReference>
<keyword evidence="6 17" id="KW-0548">Nucleotidyltransferase</keyword>
<evidence type="ECO:0000313" key="21">
    <source>
        <dbReference type="Proteomes" id="UP001320209"/>
    </source>
</evidence>
<dbReference type="NCBIfam" id="TIGR00593">
    <property type="entry name" value="pola"/>
    <property type="match status" value="1"/>
</dbReference>
<keyword evidence="12 17" id="KW-0239">DNA-directed DNA polymerase</keyword>
<dbReference type="CDD" id="cd06140">
    <property type="entry name" value="DNA_polA_I_Bacillus_like_exo"/>
    <property type="match status" value="1"/>
</dbReference>
<feature type="domain" description="5'-3' exonuclease" evidence="18">
    <location>
        <begin position="2"/>
        <end position="259"/>
    </location>
</feature>
<proteinExistence type="inferred from homology"/>
<dbReference type="SUPFAM" id="SSF88723">
    <property type="entry name" value="PIN domain-like"/>
    <property type="match status" value="1"/>
</dbReference>
<dbReference type="Gene3D" id="1.10.150.20">
    <property type="entry name" value="5' to 3' exonuclease, C-terminal subdomain"/>
    <property type="match status" value="2"/>
</dbReference>
<comment type="similarity">
    <text evidence="1 17">Belongs to the DNA polymerase type-A family.</text>
</comment>
<dbReference type="SMART" id="SM00279">
    <property type="entry name" value="HhH2"/>
    <property type="match status" value="1"/>
</dbReference>
<keyword evidence="9 17" id="KW-0227">DNA damage</keyword>
<gene>
    <name evidence="17 20" type="primary">polA</name>
    <name evidence="20" type="ORF">HYD_0640</name>
</gene>
<accession>A0ABM7V834</accession>
<evidence type="ECO:0000256" key="13">
    <source>
        <dbReference type="ARBA" id="ARBA00023125"/>
    </source>
</evidence>
<keyword evidence="21" id="KW-1185">Reference proteome</keyword>
<evidence type="ECO:0000256" key="5">
    <source>
        <dbReference type="ARBA" id="ARBA00022679"/>
    </source>
</evidence>
<dbReference type="InterPro" id="IPR029060">
    <property type="entry name" value="PIN-like_dom_sf"/>
</dbReference>
<dbReference type="Gene3D" id="1.20.1060.10">
    <property type="entry name" value="Taq DNA Polymerase, Chain T, domain 4"/>
    <property type="match status" value="1"/>
</dbReference>
<dbReference type="SMART" id="SM00482">
    <property type="entry name" value="POLAc"/>
    <property type="match status" value="1"/>
</dbReference>
<evidence type="ECO:0000256" key="14">
    <source>
        <dbReference type="ARBA" id="ARBA00023204"/>
    </source>
</evidence>
<dbReference type="Gene3D" id="3.30.70.370">
    <property type="match status" value="1"/>
</dbReference>
<dbReference type="PANTHER" id="PTHR10133">
    <property type="entry name" value="DNA POLYMERASE I"/>
    <property type="match status" value="1"/>
</dbReference>
<dbReference type="InterPro" id="IPR036397">
    <property type="entry name" value="RNaseH_sf"/>
</dbReference>
<dbReference type="SUPFAM" id="SSF56672">
    <property type="entry name" value="DNA/RNA polymerases"/>
    <property type="match status" value="1"/>
</dbReference>
<dbReference type="InterPro" id="IPR001098">
    <property type="entry name" value="DNA-dir_DNA_pol_A_palm_dom"/>
</dbReference>
<dbReference type="PRINTS" id="PR00868">
    <property type="entry name" value="DNAPOLI"/>
</dbReference>
<dbReference type="RefSeq" id="WP_236865181.1">
    <property type="nucleotide sequence ID" value="NZ_AP025225.1"/>
</dbReference>
<dbReference type="PANTHER" id="PTHR10133:SF27">
    <property type="entry name" value="DNA POLYMERASE NU"/>
    <property type="match status" value="1"/>
</dbReference>
<evidence type="ECO:0000256" key="7">
    <source>
        <dbReference type="ARBA" id="ARBA00022705"/>
    </source>
</evidence>